<dbReference type="Proteomes" id="UP000031036">
    <property type="component" value="Unassembled WGS sequence"/>
</dbReference>
<dbReference type="GO" id="GO:0006508">
    <property type="term" value="P:proteolysis"/>
    <property type="evidence" value="ECO:0007669"/>
    <property type="project" value="UniProtKB-KW"/>
</dbReference>
<name>A0A0B2UPS1_TOXCA</name>
<dbReference type="CDD" id="cd04280">
    <property type="entry name" value="ZnMc_astacin_like"/>
    <property type="match status" value="1"/>
</dbReference>
<comment type="caution">
    <text evidence="15">The sequence shown here is derived from an EMBL/GenBank/DDBJ whole genome shotgun (WGS) entry which is preliminary data.</text>
</comment>
<feature type="domain" description="ShKT" evidence="13">
    <location>
        <begin position="399"/>
        <end position="433"/>
    </location>
</feature>
<dbReference type="GO" id="GO:0004784">
    <property type="term" value="F:superoxide dismutase activity"/>
    <property type="evidence" value="ECO:0007669"/>
    <property type="project" value="UniProtKB-EC"/>
</dbReference>
<dbReference type="InterPro" id="IPR001424">
    <property type="entry name" value="SOD_Cu_Zn_dom"/>
</dbReference>
<dbReference type="SMART" id="SM00254">
    <property type="entry name" value="ShKT"/>
    <property type="match status" value="1"/>
</dbReference>
<evidence type="ECO:0000256" key="11">
    <source>
        <dbReference type="RuleBase" id="RU000393"/>
    </source>
</evidence>
<evidence type="ECO:0000313" key="15">
    <source>
        <dbReference type="EMBL" id="KHN71224.1"/>
    </source>
</evidence>
<dbReference type="InterPro" id="IPR034035">
    <property type="entry name" value="Astacin-like_dom"/>
</dbReference>
<feature type="domain" description="Peptidase M12A" evidence="14">
    <location>
        <begin position="227"/>
        <end position="360"/>
    </location>
</feature>
<dbReference type="Gene3D" id="3.40.390.10">
    <property type="entry name" value="Collagenase (Catalytic Domain)"/>
    <property type="match status" value="1"/>
</dbReference>
<evidence type="ECO:0000256" key="10">
    <source>
        <dbReference type="PROSITE-ProRule" id="PRU01211"/>
    </source>
</evidence>
<comment type="function">
    <text evidence="1">Metalloprotease.</text>
</comment>
<comment type="cofactor">
    <cofactor evidence="11">
        <name>Cu cation</name>
        <dbReference type="ChEBI" id="CHEBI:23378"/>
    </cofactor>
    <text evidence="11">Binds 1 copper ion per subunit.</text>
</comment>
<evidence type="ECO:0000259" key="14">
    <source>
        <dbReference type="PROSITE" id="PS51864"/>
    </source>
</evidence>
<keyword evidence="11" id="KW-0186">Copper</keyword>
<dbReference type="InterPro" id="IPR018152">
    <property type="entry name" value="SOD_Cu/Zn_BS"/>
</dbReference>
<sequence length="463" mass="51369">MHVATFILLLSFVSFSSSQMAALRGRAYVFTAQANNNNPFPLAGILDFTENNEILTVNGSVSGLTAGQMHGFHVHAVGDIGNSCNAAMGHYNPLGRTHGGPGQPFPTVRHVGDLGNVQASAAGVANINTNFRRVGLSGPFSIFGRAIVVHAMQDDLGLGGVPASLTTGNAGARVACGIIGRLKRKGVRRNGVVSGVKKWPNARIPYVISSQYNERERAVGVLLFMLCKCFSDVGRAGGRQELSLDNGCLQYDTAIHELMHSVGFFHEHERWDRDSYITILWHNIDRDAYDQFGKVDLSESSYYGQQYDYYSIMHYDSLAFSKNGLETLVAKRSEMTPVMGSAIDFSTVDLAKINQMYSCYTRTHSQFSQSHRTGARLLPLNTQHPLAAIQTLNEPQKECRDRTNLCWRWLERCRSLFFENIMREFCPLSCHLCTPSIQQSLRPLSSSQPMFALAQLPRIRSFD</sequence>
<comment type="caution">
    <text evidence="9">Lacks conserved residue(s) required for the propagation of feature annotation.</text>
</comment>
<keyword evidence="12" id="KW-0732">Signal</keyword>
<dbReference type="InterPro" id="IPR036423">
    <property type="entry name" value="SOD-like_Cu/Zn_dom_sf"/>
</dbReference>
<dbReference type="EC" id="1.15.1.1" evidence="11"/>
<comment type="catalytic activity">
    <reaction evidence="11">
        <text>2 superoxide + 2 H(+) = H2O2 + O2</text>
        <dbReference type="Rhea" id="RHEA:20696"/>
        <dbReference type="ChEBI" id="CHEBI:15378"/>
        <dbReference type="ChEBI" id="CHEBI:15379"/>
        <dbReference type="ChEBI" id="CHEBI:16240"/>
        <dbReference type="ChEBI" id="CHEBI:18421"/>
        <dbReference type="EC" id="1.15.1.1"/>
    </reaction>
</comment>
<dbReference type="Pfam" id="PF01400">
    <property type="entry name" value="Astacin"/>
    <property type="match status" value="1"/>
</dbReference>
<comment type="cofactor">
    <cofactor evidence="10 11">
        <name>Zn(2+)</name>
        <dbReference type="ChEBI" id="CHEBI:29105"/>
    </cofactor>
    <text evidence="10 11">Binds 1 zinc ion per subunit.</text>
</comment>
<comment type="similarity">
    <text evidence="11">Belongs to the Cu-Zn superoxide dismutase family.</text>
</comment>
<dbReference type="InterPro" id="IPR024079">
    <property type="entry name" value="MetalloPept_cat_dom_sf"/>
</dbReference>
<keyword evidence="3 10" id="KW-0479">Metal-binding</keyword>
<dbReference type="SUPFAM" id="SSF49329">
    <property type="entry name" value="Cu,Zn superoxide dismutase-like"/>
    <property type="match status" value="1"/>
</dbReference>
<dbReference type="EMBL" id="JPKZ01022562">
    <property type="protein sequence ID" value="KHN71224.1"/>
    <property type="molecule type" value="Genomic_DNA"/>
</dbReference>
<keyword evidence="11" id="KW-0560">Oxidoreductase</keyword>
<evidence type="ECO:0000256" key="2">
    <source>
        <dbReference type="ARBA" id="ARBA00022670"/>
    </source>
</evidence>
<dbReference type="InterPro" id="IPR003582">
    <property type="entry name" value="ShKT_dom"/>
</dbReference>
<keyword evidence="7" id="KW-0865">Zymogen</keyword>
<keyword evidence="5 10" id="KW-0862">Zinc</keyword>
<dbReference type="Pfam" id="PF00080">
    <property type="entry name" value="Sod_Cu"/>
    <property type="match status" value="1"/>
</dbReference>
<gene>
    <name evidence="15" type="primary">nas-8</name>
    <name evidence="15" type="ORF">Tcan_08064</name>
</gene>
<proteinExistence type="inferred from homology"/>
<dbReference type="CDD" id="cd00305">
    <property type="entry name" value="Cu-Zn_Superoxide_Dismutase"/>
    <property type="match status" value="1"/>
</dbReference>
<dbReference type="PROSITE" id="PS00332">
    <property type="entry name" value="SOD_CU_ZN_2"/>
    <property type="match status" value="1"/>
</dbReference>
<accession>A0A0B2UPS1</accession>
<evidence type="ECO:0000259" key="13">
    <source>
        <dbReference type="PROSITE" id="PS51670"/>
    </source>
</evidence>
<dbReference type="InterPro" id="IPR006026">
    <property type="entry name" value="Peptidase_Metallo"/>
</dbReference>
<dbReference type="MEROPS" id="M12.A21"/>
<keyword evidence="4 10" id="KW-0378">Hydrolase</keyword>
<dbReference type="SMART" id="SM00235">
    <property type="entry name" value="ZnMc"/>
    <property type="match status" value="1"/>
</dbReference>
<dbReference type="Gene3D" id="1.10.10.1940">
    <property type="match status" value="1"/>
</dbReference>
<dbReference type="STRING" id="6265.A0A0B2UPS1"/>
<feature type="disulfide bond" evidence="9">
    <location>
        <begin position="399"/>
        <end position="433"/>
    </location>
</feature>
<evidence type="ECO:0000256" key="8">
    <source>
        <dbReference type="ARBA" id="ARBA00023157"/>
    </source>
</evidence>
<feature type="active site" evidence="10">
    <location>
        <position position="257"/>
    </location>
</feature>
<dbReference type="PROSITE" id="PS51670">
    <property type="entry name" value="SHKT"/>
    <property type="match status" value="1"/>
</dbReference>
<dbReference type="Gene3D" id="2.60.40.200">
    <property type="entry name" value="Superoxide dismutase, copper/zinc binding domain"/>
    <property type="match status" value="1"/>
</dbReference>
<keyword evidence="2 10" id="KW-0645">Protease</keyword>
<feature type="chain" id="PRO_5002095657" description="Superoxide dismutase [Cu-Zn]" evidence="12">
    <location>
        <begin position="19"/>
        <end position="463"/>
    </location>
</feature>
<feature type="signal peptide" evidence="12">
    <location>
        <begin position="1"/>
        <end position="18"/>
    </location>
</feature>
<feature type="binding site" evidence="10">
    <location>
        <position position="260"/>
    </location>
    <ligand>
        <name>Zn(2+)</name>
        <dbReference type="ChEBI" id="CHEBI:29105"/>
        <note>catalytic</note>
    </ligand>
</feature>
<evidence type="ECO:0000256" key="3">
    <source>
        <dbReference type="ARBA" id="ARBA00022723"/>
    </source>
</evidence>
<organism evidence="15 16">
    <name type="scientific">Toxocara canis</name>
    <name type="common">Canine roundworm</name>
    <dbReference type="NCBI Taxonomy" id="6265"/>
    <lineage>
        <taxon>Eukaryota</taxon>
        <taxon>Metazoa</taxon>
        <taxon>Ecdysozoa</taxon>
        <taxon>Nematoda</taxon>
        <taxon>Chromadorea</taxon>
        <taxon>Rhabditida</taxon>
        <taxon>Spirurina</taxon>
        <taxon>Ascaridomorpha</taxon>
        <taxon>Ascaridoidea</taxon>
        <taxon>Toxocaridae</taxon>
        <taxon>Toxocara</taxon>
    </lineage>
</organism>
<dbReference type="PROSITE" id="PS00087">
    <property type="entry name" value="SOD_CU_ZN_1"/>
    <property type="match status" value="1"/>
</dbReference>
<dbReference type="SUPFAM" id="SSF55486">
    <property type="entry name" value="Metalloproteases ('zincins'), catalytic domain"/>
    <property type="match status" value="1"/>
</dbReference>
<feature type="binding site" evidence="10">
    <location>
        <position position="266"/>
    </location>
    <ligand>
        <name>Zn(2+)</name>
        <dbReference type="ChEBI" id="CHEBI:29105"/>
        <note>catalytic</note>
    </ligand>
</feature>
<dbReference type="Pfam" id="PF01549">
    <property type="entry name" value="ShK"/>
    <property type="match status" value="1"/>
</dbReference>
<evidence type="ECO:0000256" key="7">
    <source>
        <dbReference type="ARBA" id="ARBA00023145"/>
    </source>
</evidence>
<evidence type="ECO:0000256" key="4">
    <source>
        <dbReference type="ARBA" id="ARBA00022801"/>
    </source>
</evidence>
<comment type="function">
    <text evidence="11">Destroys radicals which are normally produced within the cells and which are toxic to biological systems.</text>
</comment>
<protein>
    <recommendedName>
        <fullName evidence="11">Superoxide dismutase [Cu-Zn]</fullName>
        <ecNumber evidence="11">1.15.1.1</ecNumber>
    </recommendedName>
</protein>
<dbReference type="GO" id="GO:0004222">
    <property type="term" value="F:metalloendopeptidase activity"/>
    <property type="evidence" value="ECO:0007669"/>
    <property type="project" value="UniProtKB-UniRule"/>
</dbReference>
<keyword evidence="6 10" id="KW-0482">Metalloprotease</keyword>
<feature type="binding site" evidence="10">
    <location>
        <position position="256"/>
    </location>
    <ligand>
        <name>Zn(2+)</name>
        <dbReference type="ChEBI" id="CHEBI:29105"/>
        <note>catalytic</note>
    </ligand>
</feature>
<dbReference type="PRINTS" id="PR00068">
    <property type="entry name" value="CUZNDISMTASE"/>
</dbReference>
<evidence type="ECO:0000256" key="5">
    <source>
        <dbReference type="ARBA" id="ARBA00022833"/>
    </source>
</evidence>
<dbReference type="OrthoDB" id="6665824at2759"/>
<evidence type="ECO:0000256" key="6">
    <source>
        <dbReference type="ARBA" id="ARBA00023049"/>
    </source>
</evidence>
<evidence type="ECO:0000256" key="9">
    <source>
        <dbReference type="PROSITE-ProRule" id="PRU01005"/>
    </source>
</evidence>
<evidence type="ECO:0000256" key="12">
    <source>
        <dbReference type="SAM" id="SignalP"/>
    </source>
</evidence>
<reference evidence="15 16" key="1">
    <citation type="submission" date="2014-11" db="EMBL/GenBank/DDBJ databases">
        <title>Genetic blueprint of the zoonotic pathogen Toxocara canis.</title>
        <authorList>
            <person name="Zhu X.-Q."/>
            <person name="Korhonen P.K."/>
            <person name="Cai H."/>
            <person name="Young N.D."/>
            <person name="Nejsum P."/>
            <person name="von Samson-Himmelstjerna G."/>
            <person name="Boag P.R."/>
            <person name="Tan P."/>
            <person name="Li Q."/>
            <person name="Min J."/>
            <person name="Yang Y."/>
            <person name="Wang X."/>
            <person name="Fang X."/>
            <person name="Hall R.S."/>
            <person name="Hofmann A."/>
            <person name="Sternberg P.W."/>
            <person name="Jex A.R."/>
            <person name="Gasser R.B."/>
        </authorList>
    </citation>
    <scope>NUCLEOTIDE SEQUENCE [LARGE SCALE GENOMIC DNA]</scope>
    <source>
        <strain evidence="15">PN_DK_2014</strain>
    </source>
</reference>
<evidence type="ECO:0000256" key="1">
    <source>
        <dbReference type="ARBA" id="ARBA00002657"/>
    </source>
</evidence>
<dbReference type="PROSITE" id="PS51864">
    <property type="entry name" value="ASTACIN"/>
    <property type="match status" value="1"/>
</dbReference>
<keyword evidence="16" id="KW-1185">Reference proteome</keyword>
<dbReference type="PANTHER" id="PTHR10127">
    <property type="entry name" value="DISCOIDIN, CUB, EGF, LAMININ , AND ZINC METALLOPROTEASE DOMAIN CONTAINING"/>
    <property type="match status" value="1"/>
</dbReference>
<keyword evidence="8 9" id="KW-1015">Disulfide bond</keyword>
<evidence type="ECO:0000313" key="16">
    <source>
        <dbReference type="Proteomes" id="UP000031036"/>
    </source>
</evidence>
<dbReference type="InterPro" id="IPR001506">
    <property type="entry name" value="Peptidase_M12A"/>
</dbReference>
<dbReference type="PANTHER" id="PTHR10127:SF883">
    <property type="entry name" value="ZINC METALLOPROTEINASE NAS-8"/>
    <property type="match status" value="1"/>
</dbReference>
<dbReference type="AlphaFoldDB" id="A0A0B2UPS1"/>
<dbReference type="GO" id="GO:0008270">
    <property type="term" value="F:zinc ion binding"/>
    <property type="evidence" value="ECO:0007669"/>
    <property type="project" value="UniProtKB-UniRule"/>
</dbReference>